<keyword evidence="5" id="KW-0460">Magnesium</keyword>
<evidence type="ECO:0000256" key="8">
    <source>
        <dbReference type="SAM" id="Phobius"/>
    </source>
</evidence>
<feature type="transmembrane region" description="Helical" evidence="8">
    <location>
        <begin position="356"/>
        <end position="377"/>
    </location>
</feature>
<evidence type="ECO:0000256" key="1">
    <source>
        <dbReference type="ARBA" id="ARBA00004141"/>
    </source>
</evidence>
<dbReference type="InterPro" id="IPR036739">
    <property type="entry name" value="SLC41_membr_dom_sf"/>
</dbReference>
<feature type="transmembrane region" description="Helical" evidence="8">
    <location>
        <begin position="308"/>
        <end position="335"/>
    </location>
</feature>
<evidence type="ECO:0000256" key="2">
    <source>
        <dbReference type="ARBA" id="ARBA00009749"/>
    </source>
</evidence>
<dbReference type="Gene3D" id="1.20.50.50">
    <property type="match status" value="1"/>
</dbReference>
<keyword evidence="6 8" id="KW-1133">Transmembrane helix</keyword>
<feature type="transmembrane region" description="Helical" evidence="8">
    <location>
        <begin position="282"/>
        <end position="302"/>
    </location>
</feature>
<comment type="caution">
    <text evidence="10">The sequence shown here is derived from an EMBL/GenBank/DDBJ whole genome shotgun (WGS) entry which is preliminary data.</text>
</comment>
<dbReference type="AlphaFoldDB" id="A0A4R1GIK8"/>
<comment type="similarity">
    <text evidence="2">Belongs to the SLC41A transporter family.</text>
</comment>
<dbReference type="SUPFAM" id="SSF161093">
    <property type="entry name" value="MgtE membrane domain-like"/>
    <property type="match status" value="1"/>
</dbReference>
<dbReference type="Pfam" id="PF01769">
    <property type="entry name" value="MgtE"/>
    <property type="match status" value="1"/>
</dbReference>
<dbReference type="InterPro" id="IPR046342">
    <property type="entry name" value="CBS_dom_sf"/>
</dbReference>
<evidence type="ECO:0000256" key="4">
    <source>
        <dbReference type="ARBA" id="ARBA00022692"/>
    </source>
</evidence>
<dbReference type="InterPro" id="IPR006668">
    <property type="entry name" value="Mg_transptr_MgtE_intracell_dom"/>
</dbReference>
<evidence type="ECO:0000256" key="3">
    <source>
        <dbReference type="ARBA" id="ARBA00022448"/>
    </source>
</evidence>
<dbReference type="Gene3D" id="1.10.357.20">
    <property type="entry name" value="SLC41 divalent cation transporters, integral membrane domain"/>
    <property type="match status" value="1"/>
</dbReference>
<evidence type="ECO:0000256" key="6">
    <source>
        <dbReference type="ARBA" id="ARBA00022989"/>
    </source>
</evidence>
<comment type="subcellular location">
    <subcellularLocation>
        <location evidence="1">Membrane</location>
        <topology evidence="1">Multi-pass membrane protein</topology>
    </subcellularLocation>
</comment>
<feature type="transmembrane region" description="Helical" evidence="8">
    <location>
        <begin position="383"/>
        <end position="409"/>
    </location>
</feature>
<evidence type="ECO:0000313" key="11">
    <source>
        <dbReference type="Proteomes" id="UP000294546"/>
    </source>
</evidence>
<accession>A0A4R1GIK8</accession>
<protein>
    <submittedName>
        <fullName evidence="10">Magnesium transporter</fullName>
    </submittedName>
</protein>
<feature type="domain" description="Magnesium transporter MgtE intracellular" evidence="9">
    <location>
        <begin position="31"/>
        <end position="134"/>
    </location>
</feature>
<dbReference type="GO" id="GO:0008324">
    <property type="term" value="F:monoatomic cation transmembrane transporter activity"/>
    <property type="evidence" value="ECO:0007669"/>
    <property type="project" value="InterPro"/>
</dbReference>
<dbReference type="InterPro" id="IPR006667">
    <property type="entry name" value="SLC41_membr_dom"/>
</dbReference>
<keyword evidence="4 8" id="KW-0812">Transmembrane</keyword>
<organism evidence="10 11">
    <name type="scientific">Marinobacterium mangrovicola</name>
    <dbReference type="NCBI Taxonomy" id="1476959"/>
    <lineage>
        <taxon>Bacteria</taxon>
        <taxon>Pseudomonadati</taxon>
        <taxon>Pseudomonadota</taxon>
        <taxon>Gammaproteobacteria</taxon>
        <taxon>Oceanospirillales</taxon>
        <taxon>Oceanospirillaceae</taxon>
        <taxon>Marinobacterium</taxon>
    </lineage>
</organism>
<dbReference type="PANTHER" id="PTHR41394:SF5">
    <property type="entry name" value="SLC41A_MGTE INTEGRAL MEMBRANE DOMAIN-CONTAINING PROTEIN"/>
    <property type="match status" value="1"/>
</dbReference>
<dbReference type="SUPFAM" id="SSF158791">
    <property type="entry name" value="MgtE N-terminal domain-like"/>
    <property type="match status" value="1"/>
</dbReference>
<dbReference type="Pfam" id="PF03448">
    <property type="entry name" value="MgtE_N"/>
    <property type="match status" value="1"/>
</dbReference>
<name>A0A4R1GIK8_9GAMM</name>
<dbReference type="SMART" id="SM00924">
    <property type="entry name" value="MgtE_N"/>
    <property type="match status" value="1"/>
</dbReference>
<proteinExistence type="inferred from homology"/>
<evidence type="ECO:0000256" key="5">
    <source>
        <dbReference type="ARBA" id="ARBA00022842"/>
    </source>
</evidence>
<dbReference type="Gene3D" id="3.10.580.10">
    <property type="entry name" value="CBS-domain"/>
    <property type="match status" value="1"/>
</dbReference>
<reference evidence="10 11" key="1">
    <citation type="submission" date="2019-03" db="EMBL/GenBank/DDBJ databases">
        <title>Genomic Encyclopedia of Archaeal and Bacterial Type Strains, Phase II (KMG-II): from individual species to whole genera.</title>
        <authorList>
            <person name="Goeker M."/>
        </authorList>
    </citation>
    <scope>NUCLEOTIDE SEQUENCE [LARGE SCALE GENOMIC DNA]</scope>
    <source>
        <strain evidence="10 11">DSM 27697</strain>
    </source>
</reference>
<gene>
    <name evidence="10" type="ORF">CLV83_0210</name>
</gene>
<dbReference type="SUPFAM" id="SSF54631">
    <property type="entry name" value="CBS-domain pair"/>
    <property type="match status" value="1"/>
</dbReference>
<keyword evidence="11" id="KW-1185">Reference proteome</keyword>
<dbReference type="GO" id="GO:0016020">
    <property type="term" value="C:membrane"/>
    <property type="evidence" value="ECO:0007669"/>
    <property type="project" value="UniProtKB-SubCell"/>
</dbReference>
<evidence type="ECO:0000313" key="10">
    <source>
        <dbReference type="EMBL" id="TCK08137.1"/>
    </source>
</evidence>
<dbReference type="RefSeq" id="WP_132286264.1">
    <property type="nucleotide sequence ID" value="NZ_SMFU01000007.1"/>
</dbReference>
<dbReference type="EMBL" id="SMFU01000007">
    <property type="protein sequence ID" value="TCK08137.1"/>
    <property type="molecule type" value="Genomic_DNA"/>
</dbReference>
<feature type="transmembrane region" description="Helical" evidence="8">
    <location>
        <begin position="421"/>
        <end position="444"/>
    </location>
</feature>
<sequence>MSEDITQRIEQLIRSEEELDAALYAEVAEDLEADQVALLLESLPRDERQECWEQVPEEQRVDVLVEMRAEARAPLVKDLDSKTLDQLISGLDAETLIELAESLPDDVVDIALARMDERQRAHYERSAQYDEDAIGRYVDHDLLILPQNSRVRDAERLLRREVPEYTTHLWLVDRTGRYTGAVPTLSLFGKPDHLPLVDLIDDEIEPLSALRSLKEATEAFEHAELSALPVVDENGLLLGRMSMRLALELLHEQYEAQMMASAGLDEEEDLFAPVMRSSRRRATWLGINLLTAFLASWAIGLFEGTLQQVVALAVLMPVVASMGGIAGSQTLTLMIRGLALGQITAANVMPLLRKELSVGGLNGVLWAVVIGIVASWWFSSFAIGVVIALAIVVNIAVAALSGVLIPILLDKLKIDPALSGSVILTTVTDVVGFVVFLGLGSLFLL</sequence>
<keyword evidence="7 8" id="KW-0472">Membrane</keyword>
<keyword evidence="3" id="KW-0813">Transport</keyword>
<dbReference type="Proteomes" id="UP000294546">
    <property type="component" value="Unassembled WGS sequence"/>
</dbReference>
<dbReference type="PANTHER" id="PTHR41394">
    <property type="entry name" value="MAGNESIUM TRANSPORTER MGTE"/>
    <property type="match status" value="1"/>
</dbReference>
<evidence type="ECO:0000256" key="7">
    <source>
        <dbReference type="ARBA" id="ARBA00023136"/>
    </source>
</evidence>
<dbReference type="OrthoDB" id="9790355at2"/>
<evidence type="ECO:0000259" key="9">
    <source>
        <dbReference type="SMART" id="SM00924"/>
    </source>
</evidence>